<evidence type="ECO:0000313" key="2">
    <source>
        <dbReference type="EMBL" id="WNF21315.1"/>
    </source>
</evidence>
<dbReference type="Pfam" id="PF09369">
    <property type="entry name" value="MZB"/>
    <property type="match status" value="1"/>
</dbReference>
<keyword evidence="3" id="KW-1185">Reference proteome</keyword>
<accession>A0ABY9VC35</accession>
<reference evidence="2 3" key="1">
    <citation type="submission" date="2023-09" db="EMBL/GenBank/DDBJ databases">
        <title>Microbial mechanism of fulvic acid promoting antimony reduction mineralization in rice fields.</title>
        <authorList>
            <person name="Chen G."/>
            <person name="Lan J."/>
        </authorList>
    </citation>
    <scope>NUCLEOTIDE SEQUENCE [LARGE SCALE GENOMIC DNA]</scope>
    <source>
        <strain evidence="2 3">PS1</strain>
    </source>
</reference>
<proteinExistence type="predicted"/>
<dbReference type="EMBL" id="CP134494">
    <property type="protein sequence ID" value="WNF21315.1"/>
    <property type="molecule type" value="Genomic_DNA"/>
</dbReference>
<gene>
    <name evidence="2" type="ORF">RH061_14035</name>
</gene>
<dbReference type="NCBIfam" id="NF038324">
    <property type="entry name" value="DrmB_fam"/>
    <property type="match status" value="1"/>
</dbReference>
<dbReference type="Proteomes" id="UP001303324">
    <property type="component" value="Chromosome"/>
</dbReference>
<protein>
    <submittedName>
        <fullName evidence="2">DUF1998 domain-containing protein</fullName>
    </submittedName>
</protein>
<feature type="domain" description="MrfA-like Zn-binding" evidence="1">
    <location>
        <begin position="494"/>
        <end position="598"/>
    </location>
</feature>
<evidence type="ECO:0000259" key="1">
    <source>
        <dbReference type="Pfam" id="PF09369"/>
    </source>
</evidence>
<name>A0ABY9VC35_9BACI</name>
<evidence type="ECO:0000313" key="3">
    <source>
        <dbReference type="Proteomes" id="UP001303324"/>
    </source>
</evidence>
<organism evidence="2 3">
    <name type="scientific">Mesobacillus jeotgali</name>
    <dbReference type="NCBI Taxonomy" id="129985"/>
    <lineage>
        <taxon>Bacteria</taxon>
        <taxon>Bacillati</taxon>
        <taxon>Bacillota</taxon>
        <taxon>Bacilli</taxon>
        <taxon>Bacillales</taxon>
        <taxon>Bacillaceae</taxon>
        <taxon>Mesobacillus</taxon>
    </lineage>
</organism>
<dbReference type="RefSeq" id="WP_311071035.1">
    <property type="nucleotide sequence ID" value="NZ_CP134494.1"/>
</dbReference>
<dbReference type="InterPro" id="IPR047721">
    <property type="entry name" value="DrmB"/>
</dbReference>
<dbReference type="InterPro" id="IPR018973">
    <property type="entry name" value="MZB"/>
</dbReference>
<sequence>MVEIPVRRAQLIAPFGPGALTVTKEGVSVICAGVDHWYKDYYGTYENTDLDHYKIREWRLERLLNVSHFRLPPDFRVKGQSDLDINLYLNVPFLRFPQWHYCRFCGRLEKFKLHVSSNRLECPSCKKKGNSNHLVQVPYVAMCEHGHLQDFPWREWVHAEVNPNCKQPMYLESTGGTGLSSMVVKCECGISPRSLMRVTSASPNGTTFLSENLDKNKDIVFTCQGKRPWLGTEDSEPCSNHLRATLRNASNLYFAKVKSAIYIPGDNKKEVEEVIDIFQTETFQTFLGLLNEVQLSNEKKVEKLRNLAKRELKPYSDSLLKEALSRLDAEFKPNELEINETRYEHQLRYEEYKVLTETTDQHNLKIKSFAMKEYKKDVSDFFSDVFLVEKLKETRVLAGFTRVISENGLSTDELKNMLRQTNLSSQDENWLPAYEVYGEGIFLKLDEKKLCDWEQNTEVLKRIKPLQDKFDDLYSQGRIEYKEISPRYVLIHTLAHLLINQLTFDCGYSTAALRERLYVSNHTQESMNGLLIYTAAGDSDGTMGGLVKMAKPGYLEAVIKKAIENARWCTADPVCMEIGSQGGQGPDSANLAACHNCTLVPETACEEFNRFLDRALIIGDLQTNKIGFFN</sequence>